<keyword evidence="6" id="KW-1185">Reference proteome</keyword>
<dbReference type="PANTHER" id="PTHR22603">
    <property type="entry name" value="CHOLINE/ETHANOALAMINE KINASE"/>
    <property type="match status" value="1"/>
</dbReference>
<dbReference type="GO" id="GO:0004305">
    <property type="term" value="F:ethanolamine kinase activity"/>
    <property type="evidence" value="ECO:0007669"/>
    <property type="project" value="TreeGrafter"/>
</dbReference>
<dbReference type="AlphaFoldDB" id="A0A8T0D2D0"/>
<dbReference type="Proteomes" id="UP000699462">
    <property type="component" value="Unassembled WGS sequence"/>
</dbReference>
<evidence type="ECO:0000313" key="6">
    <source>
        <dbReference type="Proteomes" id="UP000699462"/>
    </source>
</evidence>
<dbReference type="EMBL" id="JTDF01021291">
    <property type="protein sequence ID" value="KAF8562033.1"/>
    <property type="molecule type" value="Genomic_DNA"/>
</dbReference>
<proteinExistence type="inferred from homology"/>
<gene>
    <name evidence="5" type="ORF">P879_08550</name>
</gene>
<sequence length="440" mass="50802">MEPRNHSKRVLFGTPEDLPPPTDEVPCPDSVPQISSRCAKSLAGSWAVSDNVEVQELRTCGLSNYLFMANLKDHVPVQVDEPRKVFLRVYGEVLRSSVDSIVLDSVNFAILSEKRIGPRLYGVFPGGRIEEYIESRPLAFSELSIPNVIQAIARHMARIHGLNMPFCKQPTFMFKMSERFLAQLTGDRKPPCRPVPNLSSESLLALEREYSEDCEHTTNGCFPEIDFQTVQELAVRFRLLEEYEWLKDELQKRTENPFPVVFCHNDLQENNVLVLNDPKPTDVYEILPIDFEYAGYNYRGFDVGNHFNEWCFDYTYPEPPYFAYDLDLYPSREQQAQFWTDYLTAFRTEKRPSMDATNAYQELGPGGSNFDCSSIDFDQLWIESTFGSLYSHLFWAIWSLIQTQISSIRFRFDDYAAARMEGYYKQKALLFPNSSPQSVL</sequence>
<dbReference type="Gene3D" id="3.30.200.20">
    <property type="entry name" value="Phosphorylase Kinase, domain 1"/>
    <property type="match status" value="1"/>
</dbReference>
<keyword evidence="1" id="KW-0444">Lipid biosynthesis</keyword>
<protein>
    <recommendedName>
        <fullName evidence="7">Choline/ethanolamine kinase</fullName>
    </recommendedName>
</protein>
<dbReference type="GO" id="GO:0004103">
    <property type="term" value="F:choline kinase activity"/>
    <property type="evidence" value="ECO:0007669"/>
    <property type="project" value="TreeGrafter"/>
</dbReference>
<dbReference type="PANTHER" id="PTHR22603:SF93">
    <property type="entry name" value="RE24176P"/>
    <property type="match status" value="1"/>
</dbReference>
<dbReference type="Gene3D" id="3.90.1200.10">
    <property type="match status" value="1"/>
</dbReference>
<evidence type="ECO:0000313" key="5">
    <source>
        <dbReference type="EMBL" id="KAF8562033.1"/>
    </source>
</evidence>
<evidence type="ECO:0000256" key="3">
    <source>
        <dbReference type="ARBA" id="ARBA00038211"/>
    </source>
</evidence>
<evidence type="ECO:0000256" key="4">
    <source>
        <dbReference type="SAM" id="MobiDB-lite"/>
    </source>
</evidence>
<dbReference type="SUPFAM" id="SSF56112">
    <property type="entry name" value="Protein kinase-like (PK-like)"/>
    <property type="match status" value="1"/>
</dbReference>
<dbReference type="GO" id="GO:0006646">
    <property type="term" value="P:phosphatidylethanolamine biosynthetic process"/>
    <property type="evidence" value="ECO:0007669"/>
    <property type="project" value="TreeGrafter"/>
</dbReference>
<comment type="similarity">
    <text evidence="3">Belongs to the choline/ethanolamine kinase family.</text>
</comment>
<name>A0A8T0D2D0_9TREM</name>
<evidence type="ECO:0000256" key="1">
    <source>
        <dbReference type="ARBA" id="ARBA00023209"/>
    </source>
</evidence>
<dbReference type="OrthoDB" id="3649325at2759"/>
<evidence type="ECO:0008006" key="7">
    <source>
        <dbReference type="Google" id="ProtNLM"/>
    </source>
</evidence>
<keyword evidence="2" id="KW-1208">Phospholipid metabolism</keyword>
<dbReference type="GO" id="GO:0005737">
    <property type="term" value="C:cytoplasm"/>
    <property type="evidence" value="ECO:0007669"/>
    <property type="project" value="TreeGrafter"/>
</dbReference>
<accession>A0A8T0D2D0</accession>
<reference evidence="5 6" key="1">
    <citation type="submission" date="2019-07" db="EMBL/GenBank/DDBJ databases">
        <title>Annotation for the trematode Paragonimus westermani.</title>
        <authorList>
            <person name="Choi Y.-J."/>
        </authorList>
    </citation>
    <scope>NUCLEOTIDE SEQUENCE [LARGE SCALE GENOMIC DNA]</scope>
    <source>
        <strain evidence="5">180907_Pwestermani</strain>
    </source>
</reference>
<keyword evidence="1" id="KW-0443">Lipid metabolism</keyword>
<organism evidence="5 6">
    <name type="scientific">Paragonimus westermani</name>
    <dbReference type="NCBI Taxonomy" id="34504"/>
    <lineage>
        <taxon>Eukaryota</taxon>
        <taxon>Metazoa</taxon>
        <taxon>Spiralia</taxon>
        <taxon>Lophotrochozoa</taxon>
        <taxon>Platyhelminthes</taxon>
        <taxon>Trematoda</taxon>
        <taxon>Digenea</taxon>
        <taxon>Plagiorchiida</taxon>
        <taxon>Troglotremata</taxon>
        <taxon>Troglotrematidae</taxon>
        <taxon>Paragonimus</taxon>
    </lineage>
</organism>
<comment type="caution">
    <text evidence="5">The sequence shown here is derived from an EMBL/GenBank/DDBJ whole genome shotgun (WGS) entry which is preliminary data.</text>
</comment>
<keyword evidence="1" id="KW-0594">Phospholipid biosynthesis</keyword>
<feature type="region of interest" description="Disordered" evidence="4">
    <location>
        <begin position="1"/>
        <end position="26"/>
    </location>
</feature>
<evidence type="ECO:0000256" key="2">
    <source>
        <dbReference type="ARBA" id="ARBA00023264"/>
    </source>
</evidence>
<dbReference type="InterPro" id="IPR011009">
    <property type="entry name" value="Kinase-like_dom_sf"/>
</dbReference>
<dbReference type="Pfam" id="PF01633">
    <property type="entry name" value="Choline_kinase"/>
    <property type="match status" value="1"/>
</dbReference>